<organism evidence="1 2">
    <name type="scientific">Madurella mycetomatis</name>
    <dbReference type="NCBI Taxonomy" id="100816"/>
    <lineage>
        <taxon>Eukaryota</taxon>
        <taxon>Fungi</taxon>
        <taxon>Dikarya</taxon>
        <taxon>Ascomycota</taxon>
        <taxon>Pezizomycotina</taxon>
        <taxon>Sordariomycetes</taxon>
        <taxon>Sordariomycetidae</taxon>
        <taxon>Sordariales</taxon>
        <taxon>Sordariales incertae sedis</taxon>
        <taxon>Madurella</taxon>
    </lineage>
</organism>
<protein>
    <recommendedName>
        <fullName evidence="3">Fungal N-terminal domain-containing protein</fullName>
    </recommendedName>
</protein>
<reference evidence="1 2" key="1">
    <citation type="journal article" date="2016" name="Genome Announc.">
        <title>Genome Sequence of Madurella mycetomatis mm55, Isolated from a Human Mycetoma Case in Sudan.</title>
        <authorList>
            <person name="Smit S."/>
            <person name="Derks M.F."/>
            <person name="Bervoets S."/>
            <person name="Fahal A."/>
            <person name="van Leeuwen W."/>
            <person name="van Belkum A."/>
            <person name="van de Sande W.W."/>
        </authorList>
    </citation>
    <scope>NUCLEOTIDE SEQUENCE [LARGE SCALE GENOMIC DNA]</scope>
    <source>
        <strain evidence="2">mm55</strain>
    </source>
</reference>
<dbReference type="EMBL" id="LCTW02000467">
    <property type="protein sequence ID" value="KXX73485.1"/>
    <property type="molecule type" value="Genomic_DNA"/>
</dbReference>
<name>A0A175VQF7_9PEZI</name>
<evidence type="ECO:0008006" key="3">
    <source>
        <dbReference type="Google" id="ProtNLM"/>
    </source>
</evidence>
<sequence>MAEALGVVASGIAIGHAAQTVGGAVLFLSRLWFEVKEVPETIQDILKELELTGHLVDTIQDEFEPAAGGSLGGDASLTSVQCLAIQRCRQAHKDLRDLVGDLAADIASSRRGKRFLTKAKVVLKKDALDHYERRLHRAQRFLDSAVQTHIAPPKWLLNRAWDLQLSMASSGWTAVFRQYIVVPISSQVIHAIYDGSLADLMELFDKGLASPFSTTPDGWTLLHRGLLEPLIQMGLDTSARNSTGQMPLDLVTTKIYLDETGTREVAVHRLMLSKGAYDEIAICEAPWSAGDSYGYIWIPLQMMANVEVFESFLINVFPNFYQWPLARRLDVLIYGLMFTPHHKVIGSLFRPDGRFRPEDLYCQTPNGTTFWQEISEWRWNNMRCIIRDIVRLTSPSDFNAETHEGLSTILLVNIRRWRWDPVFGCPFLEPNAIFPLGPWKGVLKWYMRGWLEDLLAGGKDLELYGRMEMAAFLRQDKLRSECWPPQTSEYWSHLIPVEEWDYMGSSEGGWRWQGFTYGPRPEDWDLIWEWDPRVEEFVGDFWSWIENPPLRVPGAWVD</sequence>
<dbReference type="OrthoDB" id="3200163at2759"/>
<accession>A0A175VQF7</accession>
<dbReference type="AlphaFoldDB" id="A0A175VQF7"/>
<evidence type="ECO:0000313" key="2">
    <source>
        <dbReference type="Proteomes" id="UP000078237"/>
    </source>
</evidence>
<proteinExistence type="predicted"/>
<dbReference type="Proteomes" id="UP000078237">
    <property type="component" value="Unassembled WGS sequence"/>
</dbReference>
<evidence type="ECO:0000313" key="1">
    <source>
        <dbReference type="EMBL" id="KXX73485.1"/>
    </source>
</evidence>
<dbReference type="VEuPathDB" id="FungiDB:MMYC01_209131"/>
<keyword evidence="2" id="KW-1185">Reference proteome</keyword>
<dbReference type="STRING" id="100816.A0A175VQF7"/>
<gene>
    <name evidence="1" type="ORF">MMYC01_209131</name>
</gene>
<comment type="caution">
    <text evidence="1">The sequence shown here is derived from an EMBL/GenBank/DDBJ whole genome shotgun (WGS) entry which is preliminary data.</text>
</comment>